<gene>
    <name evidence="1" type="ORF">PoB_004533100</name>
</gene>
<evidence type="ECO:0000313" key="1">
    <source>
        <dbReference type="EMBL" id="GFO18826.1"/>
    </source>
</evidence>
<name>A0AAV4BIR3_9GAST</name>
<accession>A0AAV4BIR3</accession>
<keyword evidence="2" id="KW-1185">Reference proteome</keyword>
<dbReference type="EMBL" id="BLXT01004995">
    <property type="protein sequence ID" value="GFO18826.1"/>
    <property type="molecule type" value="Genomic_DNA"/>
</dbReference>
<dbReference type="AlphaFoldDB" id="A0AAV4BIR3"/>
<comment type="caution">
    <text evidence="1">The sequence shown here is derived from an EMBL/GenBank/DDBJ whole genome shotgun (WGS) entry which is preliminary data.</text>
</comment>
<reference evidence="1 2" key="1">
    <citation type="journal article" date="2021" name="Elife">
        <title>Chloroplast acquisition without the gene transfer in kleptoplastic sea slugs, Plakobranchus ocellatus.</title>
        <authorList>
            <person name="Maeda T."/>
            <person name="Takahashi S."/>
            <person name="Yoshida T."/>
            <person name="Shimamura S."/>
            <person name="Takaki Y."/>
            <person name="Nagai Y."/>
            <person name="Toyoda A."/>
            <person name="Suzuki Y."/>
            <person name="Arimoto A."/>
            <person name="Ishii H."/>
            <person name="Satoh N."/>
            <person name="Nishiyama T."/>
            <person name="Hasebe M."/>
            <person name="Maruyama T."/>
            <person name="Minagawa J."/>
            <person name="Obokata J."/>
            <person name="Shigenobu S."/>
        </authorList>
    </citation>
    <scope>NUCLEOTIDE SEQUENCE [LARGE SCALE GENOMIC DNA]</scope>
</reference>
<evidence type="ECO:0000313" key="2">
    <source>
        <dbReference type="Proteomes" id="UP000735302"/>
    </source>
</evidence>
<sequence>MTWPLQSVSYLSSVFETKDTRVEIFDREFSLLTRTIGKNPTCTTGPNTVLKTWARPGELCTPGTVAVIFNYDWSVQDFFSRTAEARPCPTRWVRIHYAHSLSLLLCSFTAHWVQQHLLPFHLQLLH</sequence>
<protein>
    <submittedName>
        <fullName evidence="1">Uncharacterized protein</fullName>
    </submittedName>
</protein>
<proteinExistence type="predicted"/>
<dbReference type="Proteomes" id="UP000735302">
    <property type="component" value="Unassembled WGS sequence"/>
</dbReference>
<organism evidence="1 2">
    <name type="scientific">Plakobranchus ocellatus</name>
    <dbReference type="NCBI Taxonomy" id="259542"/>
    <lineage>
        <taxon>Eukaryota</taxon>
        <taxon>Metazoa</taxon>
        <taxon>Spiralia</taxon>
        <taxon>Lophotrochozoa</taxon>
        <taxon>Mollusca</taxon>
        <taxon>Gastropoda</taxon>
        <taxon>Heterobranchia</taxon>
        <taxon>Euthyneura</taxon>
        <taxon>Panpulmonata</taxon>
        <taxon>Sacoglossa</taxon>
        <taxon>Placobranchoidea</taxon>
        <taxon>Plakobranchidae</taxon>
        <taxon>Plakobranchus</taxon>
    </lineage>
</organism>